<gene>
    <name evidence="1" type="ORF">IV454_07735</name>
</gene>
<dbReference type="Pfam" id="PF09965">
    <property type="entry name" value="DUF2199"/>
    <property type="match status" value="1"/>
</dbReference>
<dbReference type="InterPro" id="IPR018697">
    <property type="entry name" value="DUF2199"/>
</dbReference>
<dbReference type="Proteomes" id="UP000662888">
    <property type="component" value="Chromosome"/>
</dbReference>
<accession>A0AA48WFL0</accession>
<name>A0AA48WFL0_9BURK</name>
<dbReference type="RefSeq" id="WP_206090997.1">
    <property type="nucleotide sequence ID" value="NZ_CP065053.1"/>
</dbReference>
<protein>
    <submittedName>
        <fullName evidence="1">DUF2199 domain-containing protein</fullName>
    </submittedName>
</protein>
<reference evidence="1 2" key="1">
    <citation type="submission" date="2020-11" db="EMBL/GenBank/DDBJ databases">
        <authorList>
            <person name="Sun Q."/>
        </authorList>
    </citation>
    <scope>NUCLEOTIDE SEQUENCE [LARGE SCALE GENOMIC DNA]</scope>
    <source>
        <strain evidence="1 2">P8398</strain>
    </source>
</reference>
<keyword evidence="2" id="KW-1185">Reference proteome</keyword>
<organism evidence="1 2">
    <name type="scientific">Massilia antarctica</name>
    <dbReference type="NCBI Taxonomy" id="2765360"/>
    <lineage>
        <taxon>Bacteria</taxon>
        <taxon>Pseudomonadati</taxon>
        <taxon>Pseudomonadota</taxon>
        <taxon>Betaproteobacteria</taxon>
        <taxon>Burkholderiales</taxon>
        <taxon>Oxalobacteraceae</taxon>
        <taxon>Telluria group</taxon>
        <taxon>Massilia</taxon>
    </lineage>
</organism>
<sequence>MFSFTCSSCNEIHEGMPSYAANAPLSYDRIPEAERDARCELGSDDCVIDASMFLVRGCIEIPVVGEAEPFVWGVWVSLSEASYREWVNCFDLDQRSHIGPFFGWLNTSLSPYPATPSLKTMVHIRDGNLRPYIELEQTDHPLAVEQREGITRERLAQIYTFMMHGQ</sequence>
<proteinExistence type="predicted"/>
<evidence type="ECO:0000313" key="1">
    <source>
        <dbReference type="EMBL" id="QPI51398.1"/>
    </source>
</evidence>
<dbReference type="EMBL" id="CP065053">
    <property type="protein sequence ID" value="QPI51398.1"/>
    <property type="molecule type" value="Genomic_DNA"/>
</dbReference>
<evidence type="ECO:0000313" key="2">
    <source>
        <dbReference type="Proteomes" id="UP000662888"/>
    </source>
</evidence>